<comment type="caution">
    <text evidence="3">The sequence shown here is derived from an EMBL/GenBank/DDBJ whole genome shotgun (WGS) entry which is preliminary data.</text>
</comment>
<dbReference type="Proteomes" id="UP000231436">
    <property type="component" value="Unassembled WGS sequence"/>
</dbReference>
<feature type="chain" id="PRO_5014604868" description="Transmembrane protein" evidence="2">
    <location>
        <begin position="23"/>
        <end position="242"/>
    </location>
</feature>
<evidence type="ECO:0000313" key="4">
    <source>
        <dbReference type="Proteomes" id="UP000231436"/>
    </source>
</evidence>
<feature type="signal peptide" evidence="2">
    <location>
        <begin position="1"/>
        <end position="22"/>
    </location>
</feature>
<protein>
    <recommendedName>
        <fullName evidence="5">Transmembrane protein</fullName>
    </recommendedName>
</protein>
<evidence type="ECO:0000256" key="1">
    <source>
        <dbReference type="SAM" id="Phobius"/>
    </source>
</evidence>
<feature type="transmembrane region" description="Helical" evidence="1">
    <location>
        <begin position="107"/>
        <end position="128"/>
    </location>
</feature>
<name>A0A2M8LFZ8_9BACT</name>
<gene>
    <name evidence="3" type="ORF">COV05_04820</name>
</gene>
<dbReference type="AlphaFoldDB" id="A0A2M8LFZ8"/>
<accession>A0A2M8LFZ8</accession>
<keyword evidence="2" id="KW-0732">Signal</keyword>
<dbReference type="EMBL" id="PFEU01000026">
    <property type="protein sequence ID" value="PJE76384.1"/>
    <property type="molecule type" value="Genomic_DNA"/>
</dbReference>
<evidence type="ECO:0008006" key="5">
    <source>
        <dbReference type="Google" id="ProtNLM"/>
    </source>
</evidence>
<feature type="transmembrane region" description="Helical" evidence="1">
    <location>
        <begin position="71"/>
        <end position="95"/>
    </location>
</feature>
<keyword evidence="1" id="KW-0472">Membrane</keyword>
<organism evidence="3 4">
    <name type="scientific">Candidatus Uhrbacteria bacterium CG10_big_fil_rev_8_21_14_0_10_48_16</name>
    <dbReference type="NCBI Taxonomy" id="1975038"/>
    <lineage>
        <taxon>Bacteria</taxon>
        <taxon>Candidatus Uhriibacteriota</taxon>
    </lineage>
</organism>
<proteinExistence type="predicted"/>
<evidence type="ECO:0000256" key="2">
    <source>
        <dbReference type="SAM" id="SignalP"/>
    </source>
</evidence>
<evidence type="ECO:0000313" key="3">
    <source>
        <dbReference type="EMBL" id="PJE76384.1"/>
    </source>
</evidence>
<reference evidence="4" key="1">
    <citation type="submission" date="2017-09" db="EMBL/GenBank/DDBJ databases">
        <title>Depth-based differentiation of microbial function through sediment-hosted aquifers and enrichment of novel symbionts in the deep terrestrial subsurface.</title>
        <authorList>
            <person name="Probst A.J."/>
            <person name="Ladd B."/>
            <person name="Jarett J.K."/>
            <person name="Geller-Mcgrath D.E."/>
            <person name="Sieber C.M.K."/>
            <person name="Emerson J.B."/>
            <person name="Anantharaman K."/>
            <person name="Thomas B.C."/>
            <person name="Malmstrom R."/>
            <person name="Stieglmeier M."/>
            <person name="Klingl A."/>
            <person name="Woyke T."/>
            <person name="Ryan C.M."/>
            <person name="Banfield J.F."/>
        </authorList>
    </citation>
    <scope>NUCLEOTIDE SEQUENCE [LARGE SCALE GENOMIC DNA]</scope>
</reference>
<sequence length="242" mass="26317">MKRIALLITIFTLTFLPGTTSAYNSNICKSSTGCTESEVGVFMAGVSQGCGNLGDCTLDDIMLLFINTGNYVVGIIGAVVLLMYVVGGFYWLASAGRKEWVDKGKKFMTISTVGLLIVMFSYLGIYALKGTLQYGNVYMSDTDEYVACSGIDTYGLPCDLNSTCTVNGCESLCRQNHPSYTEQEEGIFTVLQYYQCVDTGTNGMSSSDEGGTVYPWYNEGTCQSNLCPGGNEVRCCQVEFLY</sequence>
<keyword evidence="1" id="KW-0812">Transmembrane</keyword>
<keyword evidence="1" id="KW-1133">Transmembrane helix</keyword>